<keyword evidence="8 11" id="KW-0131">Cell cycle</keyword>
<evidence type="ECO:0000256" key="9">
    <source>
        <dbReference type="ARBA" id="ARBA00023316"/>
    </source>
</evidence>
<dbReference type="GO" id="GO:0005975">
    <property type="term" value="P:carbohydrate metabolic process"/>
    <property type="evidence" value="ECO:0007669"/>
    <property type="project" value="InterPro"/>
</dbReference>
<dbReference type="RefSeq" id="WP_038086609.1">
    <property type="nucleotide sequence ID" value="NZ_JQSG02000001.1"/>
</dbReference>
<sequence>MGLGPVMLDIDGPTLTAEARRSLTHPRTGGVILFTRNFENVAQLSELTAEIHALRDPHLLIAVDHEGGRVQRFRDGFTRLPPAAALGRVYDRDRDQGLQLAERAGWLMAAELRAVGVDFSFAPVLDLAHGLSGVIGDRAFHRQPAAVIALAQAYVRGMRGAGMQAVGKHFPGHGGVREDSHLTLPVDAREFEEIEAHDLRPFAQLMDGTLAGIMPAHVQYSQVDPLPAGFSRFWLQTVLRERLSFSGAIFSDDLSMAGAEHVGGYAARAEAALSAGCDMLLVCNHPEGAAEMLEALETREPDPVAQVRLARMHGQGSAMGLSRLRSRPEWSAAVAVLSPLLTSSSAELNV</sequence>
<keyword evidence="3 11" id="KW-0132">Cell division</keyword>
<feature type="binding site" evidence="11">
    <location>
        <position position="64"/>
    </location>
    <ligand>
        <name>substrate</name>
    </ligand>
</feature>
<dbReference type="PANTHER" id="PTHR30480">
    <property type="entry name" value="BETA-HEXOSAMINIDASE-RELATED"/>
    <property type="match status" value="1"/>
</dbReference>
<dbReference type="EMBL" id="JQSG02000001">
    <property type="protein sequence ID" value="OBS10894.1"/>
    <property type="molecule type" value="Genomic_DNA"/>
</dbReference>
<evidence type="ECO:0000313" key="13">
    <source>
        <dbReference type="EMBL" id="OBS10894.1"/>
    </source>
</evidence>
<keyword evidence="5 11" id="KW-0133">Cell shape</keyword>
<evidence type="ECO:0000256" key="8">
    <source>
        <dbReference type="ARBA" id="ARBA00023306"/>
    </source>
</evidence>
<comment type="pathway">
    <text evidence="10 11">Cell wall biogenesis; peptidoglycan recycling.</text>
</comment>
<evidence type="ECO:0000256" key="3">
    <source>
        <dbReference type="ARBA" id="ARBA00022618"/>
    </source>
</evidence>
<dbReference type="GO" id="GO:0008360">
    <property type="term" value="P:regulation of cell shape"/>
    <property type="evidence" value="ECO:0007669"/>
    <property type="project" value="UniProtKB-KW"/>
</dbReference>
<keyword evidence="9 11" id="KW-0961">Cell wall biogenesis/degradation</keyword>
<dbReference type="InterPro" id="IPR050226">
    <property type="entry name" value="NagZ_Beta-hexosaminidase"/>
</dbReference>
<feature type="binding site" evidence="11">
    <location>
        <position position="72"/>
    </location>
    <ligand>
        <name>substrate</name>
    </ligand>
</feature>
<proteinExistence type="inferred from homology"/>
<evidence type="ECO:0000256" key="1">
    <source>
        <dbReference type="ARBA" id="ARBA00001231"/>
    </source>
</evidence>
<gene>
    <name evidence="11" type="primary">nagZ</name>
    <name evidence="13" type="ORF">Thpro_020610</name>
</gene>
<keyword evidence="7 11" id="KW-0326">Glycosidase</keyword>
<feature type="site" description="Important for catalytic activity" evidence="11">
    <location>
        <position position="179"/>
    </location>
</feature>
<dbReference type="OrthoDB" id="9786661at2"/>
<evidence type="ECO:0000259" key="12">
    <source>
        <dbReference type="Pfam" id="PF00933"/>
    </source>
</evidence>
<keyword evidence="2 11" id="KW-0963">Cytoplasm</keyword>
<feature type="domain" description="Glycoside hydrolase family 3 N-terminal" evidence="12">
    <location>
        <begin position="16"/>
        <end position="300"/>
    </location>
</feature>
<evidence type="ECO:0000313" key="14">
    <source>
        <dbReference type="Proteomes" id="UP000029273"/>
    </source>
</evidence>
<keyword evidence="6 11" id="KW-0573">Peptidoglycan synthesis</keyword>
<comment type="function">
    <text evidence="11">Plays a role in peptidoglycan recycling by cleaving the terminal beta-1,4-linked N-acetylglucosamine (GlcNAc) from peptide-linked peptidoglycan fragments, giving rise to free GlcNAc, anhydro-N-acetylmuramic acid and anhydro-N-acetylmuramic acid-linked peptides.</text>
</comment>
<evidence type="ECO:0000256" key="2">
    <source>
        <dbReference type="ARBA" id="ARBA00022490"/>
    </source>
</evidence>
<dbReference type="STRING" id="160660.BJI67_08315"/>
<dbReference type="PANTHER" id="PTHR30480:SF13">
    <property type="entry name" value="BETA-HEXOSAMINIDASE"/>
    <property type="match status" value="1"/>
</dbReference>
<dbReference type="GO" id="GO:0009254">
    <property type="term" value="P:peptidoglycan turnover"/>
    <property type="evidence" value="ECO:0007669"/>
    <property type="project" value="UniProtKB-UniRule"/>
</dbReference>
<dbReference type="SUPFAM" id="SSF51445">
    <property type="entry name" value="(Trans)glycosidases"/>
    <property type="match status" value="1"/>
</dbReference>
<reference evidence="13 14" key="1">
    <citation type="journal article" date="2014" name="Genome Announc.">
        <title>Draft Genome Sequence of the Iron-Oxidizing, Acidophilic, and Halotolerant 'Thiobacillus prosperus' Type Strain DSM 5130.</title>
        <authorList>
            <person name="Ossandon F.J."/>
            <person name="Cardenas J.P."/>
            <person name="Corbett M."/>
            <person name="Quatrini R."/>
            <person name="Holmes D.S."/>
            <person name="Watkin E."/>
        </authorList>
    </citation>
    <scope>NUCLEOTIDE SEQUENCE [LARGE SCALE GENOMIC DNA]</scope>
    <source>
        <strain evidence="13 14">DSM 5130</strain>
    </source>
</reference>
<dbReference type="InterPro" id="IPR001764">
    <property type="entry name" value="Glyco_hydro_3_N"/>
</dbReference>
<protein>
    <recommendedName>
        <fullName evidence="11">Beta-hexosaminidase</fullName>
        <ecNumber evidence="11">3.2.1.52</ecNumber>
    </recommendedName>
    <alternativeName>
        <fullName evidence="11">Beta-N-acetylhexosaminidase</fullName>
    </alternativeName>
    <alternativeName>
        <fullName evidence="11">N-acetyl-beta-glucosaminidase</fullName>
    </alternativeName>
</protein>
<dbReference type="NCBIfam" id="NF003740">
    <property type="entry name" value="PRK05337.1"/>
    <property type="match status" value="1"/>
</dbReference>
<dbReference type="GO" id="GO:0004563">
    <property type="term" value="F:beta-N-acetylhexosaminidase activity"/>
    <property type="evidence" value="ECO:0007669"/>
    <property type="project" value="UniProtKB-UniRule"/>
</dbReference>
<dbReference type="GO" id="GO:0005737">
    <property type="term" value="C:cytoplasm"/>
    <property type="evidence" value="ECO:0007669"/>
    <property type="project" value="UniProtKB-SubCell"/>
</dbReference>
<dbReference type="HAMAP" id="MF_00364">
    <property type="entry name" value="NagZ"/>
    <property type="match status" value="1"/>
</dbReference>
<comment type="subcellular location">
    <subcellularLocation>
        <location evidence="11">Cytoplasm</location>
    </subcellularLocation>
</comment>
<organism evidence="13 14">
    <name type="scientific">Acidihalobacter prosperus</name>
    <dbReference type="NCBI Taxonomy" id="160660"/>
    <lineage>
        <taxon>Bacteria</taxon>
        <taxon>Pseudomonadati</taxon>
        <taxon>Pseudomonadota</taxon>
        <taxon>Gammaproteobacteria</taxon>
        <taxon>Chromatiales</taxon>
        <taxon>Ectothiorhodospiraceae</taxon>
        <taxon>Acidihalobacter</taxon>
    </lineage>
</organism>
<dbReference type="Proteomes" id="UP000029273">
    <property type="component" value="Unassembled WGS sequence"/>
</dbReference>
<dbReference type="InterPro" id="IPR022956">
    <property type="entry name" value="Beta_hexosaminidase_bac"/>
</dbReference>
<comment type="catalytic activity">
    <reaction evidence="1 11">
        <text>Hydrolysis of terminal non-reducing N-acetyl-D-hexosamine residues in N-acetyl-beta-D-hexosaminides.</text>
        <dbReference type="EC" id="3.2.1.52"/>
    </reaction>
</comment>
<dbReference type="InterPro" id="IPR036962">
    <property type="entry name" value="Glyco_hydro_3_N_sf"/>
</dbReference>
<evidence type="ECO:0000256" key="4">
    <source>
        <dbReference type="ARBA" id="ARBA00022801"/>
    </source>
</evidence>
<feature type="binding site" evidence="11">
    <location>
        <begin position="168"/>
        <end position="169"/>
    </location>
    <ligand>
        <name>substrate</name>
    </ligand>
</feature>
<dbReference type="EC" id="3.2.1.52" evidence="11"/>
<evidence type="ECO:0000256" key="5">
    <source>
        <dbReference type="ARBA" id="ARBA00022960"/>
    </source>
</evidence>
<dbReference type="UniPathway" id="UPA00544"/>
<dbReference type="GO" id="GO:0009252">
    <property type="term" value="P:peptidoglycan biosynthetic process"/>
    <property type="evidence" value="ECO:0007669"/>
    <property type="project" value="UniProtKB-KW"/>
</dbReference>
<dbReference type="Gene3D" id="3.20.20.300">
    <property type="entry name" value="Glycoside hydrolase, family 3, N-terminal domain"/>
    <property type="match status" value="1"/>
</dbReference>
<keyword evidence="4 11" id="KW-0378">Hydrolase</keyword>
<comment type="similarity">
    <text evidence="11">Belongs to the glycosyl hydrolase 3 family. NagZ subfamily.</text>
</comment>
<feature type="binding site" evidence="11">
    <location>
        <position position="138"/>
    </location>
    <ligand>
        <name>substrate</name>
    </ligand>
</feature>
<feature type="active site" description="Proton donor/acceptor" evidence="11">
    <location>
        <position position="181"/>
    </location>
</feature>
<keyword evidence="14" id="KW-1185">Reference proteome</keyword>
<evidence type="ECO:0000256" key="6">
    <source>
        <dbReference type="ARBA" id="ARBA00022984"/>
    </source>
</evidence>
<evidence type="ECO:0000256" key="10">
    <source>
        <dbReference type="ARBA" id="ARBA00037880"/>
    </source>
</evidence>
<name>A0A1A6C8M1_9GAMM</name>
<dbReference type="InterPro" id="IPR017853">
    <property type="entry name" value="GH"/>
</dbReference>
<dbReference type="GO" id="GO:0071555">
    <property type="term" value="P:cell wall organization"/>
    <property type="evidence" value="ECO:0007669"/>
    <property type="project" value="UniProtKB-KW"/>
</dbReference>
<accession>A0A1A6C8M1</accession>
<dbReference type="GO" id="GO:0051301">
    <property type="term" value="P:cell division"/>
    <property type="evidence" value="ECO:0007669"/>
    <property type="project" value="UniProtKB-KW"/>
</dbReference>
<dbReference type="AlphaFoldDB" id="A0A1A6C8M1"/>
<comment type="caution">
    <text evidence="13">The sequence shown here is derived from an EMBL/GenBank/DDBJ whole genome shotgun (WGS) entry which is preliminary data.</text>
</comment>
<evidence type="ECO:0000256" key="11">
    <source>
        <dbReference type="HAMAP-Rule" id="MF_00364"/>
    </source>
</evidence>
<feature type="active site" description="Nucleophile" evidence="11">
    <location>
        <position position="252"/>
    </location>
</feature>
<dbReference type="Pfam" id="PF00933">
    <property type="entry name" value="Glyco_hydro_3"/>
    <property type="match status" value="1"/>
</dbReference>
<evidence type="ECO:0000256" key="7">
    <source>
        <dbReference type="ARBA" id="ARBA00023295"/>
    </source>
</evidence>
<dbReference type="FunFam" id="3.20.20.300:FF:000001">
    <property type="entry name" value="Beta-hexosaminidase"/>
    <property type="match status" value="1"/>
</dbReference>